<evidence type="ECO:0000256" key="1">
    <source>
        <dbReference type="ARBA" id="ARBA00005254"/>
    </source>
</evidence>
<gene>
    <name evidence="4" type="ORF">SAMN05444126_11235</name>
</gene>
<dbReference type="SUPFAM" id="SSF52096">
    <property type="entry name" value="ClpP/crotonase"/>
    <property type="match status" value="1"/>
</dbReference>
<protein>
    <submittedName>
        <fullName evidence="4">Enoyl-CoA hydratase</fullName>
    </submittedName>
</protein>
<dbReference type="InterPro" id="IPR029045">
    <property type="entry name" value="ClpP/crotonase-like_dom_sf"/>
</dbReference>
<dbReference type="GO" id="GO:0006635">
    <property type="term" value="P:fatty acid beta-oxidation"/>
    <property type="evidence" value="ECO:0007669"/>
    <property type="project" value="TreeGrafter"/>
</dbReference>
<dbReference type="Pfam" id="PF00378">
    <property type="entry name" value="ECH_1"/>
    <property type="match status" value="1"/>
</dbReference>
<dbReference type="OrthoDB" id="9775794at2"/>
<dbReference type="Gene3D" id="3.90.226.10">
    <property type="entry name" value="2-enoyl-CoA Hydratase, Chain A, domain 1"/>
    <property type="match status" value="1"/>
</dbReference>
<dbReference type="STRING" id="1464123.SAMN05444126_11235"/>
<accession>A0A1H9U232</accession>
<dbReference type="PANTHER" id="PTHR11941">
    <property type="entry name" value="ENOYL-COA HYDRATASE-RELATED"/>
    <property type="match status" value="1"/>
</dbReference>
<keyword evidence="5" id="KW-1185">Reference proteome</keyword>
<dbReference type="CDD" id="cd06558">
    <property type="entry name" value="crotonase-like"/>
    <property type="match status" value="1"/>
</dbReference>
<evidence type="ECO:0000256" key="2">
    <source>
        <dbReference type="ARBA" id="ARBA00023239"/>
    </source>
</evidence>
<comment type="caution">
    <text evidence="4">The sequence shown here is derived from an EMBL/GenBank/DDBJ whole genome shotgun (WGS) entry which is preliminary data.</text>
</comment>
<sequence length="258" mass="28309">MGESFLHVTTENEIGVITISRPPANVINHQLLQELETAVDDFAENDAIRAVIILGEGKYFASGADIKEFTEISHANQYREQARVGQKIFRKIELLPKPVIAAVHGAALGGGLELIMACHLRLVTKDAKLGLPELKLGLIPGFGGTQRLPNLVGKSKAVEMMLSSDPITGEEAVQWGLANRIADESTLYEEALAFATKLTRKSKDSIRAVLELANEAEKEPIERGQEKESVYFGDIAESKNGQEGIHAFLEKREPQFYS</sequence>
<dbReference type="PROSITE" id="PS00166">
    <property type="entry name" value="ENOYL_COA_HYDRATASE"/>
    <property type="match status" value="1"/>
</dbReference>
<name>A0A1H9U232_9BACI</name>
<dbReference type="FunFam" id="3.90.226.10:FF:000009">
    <property type="entry name" value="Carnitinyl-CoA dehydratase"/>
    <property type="match status" value="1"/>
</dbReference>
<evidence type="ECO:0000313" key="4">
    <source>
        <dbReference type="EMBL" id="SES03291.1"/>
    </source>
</evidence>
<dbReference type="EMBL" id="FOGV01000012">
    <property type="protein sequence ID" value="SES03291.1"/>
    <property type="molecule type" value="Genomic_DNA"/>
</dbReference>
<dbReference type="AlphaFoldDB" id="A0A1H9U232"/>
<dbReference type="Proteomes" id="UP000199318">
    <property type="component" value="Unassembled WGS sequence"/>
</dbReference>
<dbReference type="PANTHER" id="PTHR11941:SF175">
    <property type="entry name" value="ENOYL-COA HYDRATASE-RELATED"/>
    <property type="match status" value="1"/>
</dbReference>
<keyword evidence="2" id="KW-0456">Lyase</keyword>
<comment type="similarity">
    <text evidence="1 3">Belongs to the enoyl-CoA hydratase/isomerase family.</text>
</comment>
<dbReference type="RefSeq" id="WP_093072910.1">
    <property type="nucleotide sequence ID" value="NZ_FOGV01000012.1"/>
</dbReference>
<dbReference type="GO" id="GO:0016829">
    <property type="term" value="F:lyase activity"/>
    <property type="evidence" value="ECO:0007669"/>
    <property type="project" value="UniProtKB-KW"/>
</dbReference>
<dbReference type="InterPro" id="IPR001753">
    <property type="entry name" value="Enoyl-CoA_hydra/iso"/>
</dbReference>
<dbReference type="NCBIfam" id="NF005803">
    <property type="entry name" value="PRK07658.1"/>
    <property type="match status" value="1"/>
</dbReference>
<dbReference type="InterPro" id="IPR018376">
    <property type="entry name" value="Enoyl-CoA_hyd/isom_CS"/>
</dbReference>
<reference evidence="5" key="1">
    <citation type="submission" date="2016-10" db="EMBL/GenBank/DDBJ databases">
        <authorList>
            <person name="de Groot N.N."/>
        </authorList>
    </citation>
    <scope>NUCLEOTIDE SEQUENCE [LARGE SCALE GENOMIC DNA]</scope>
    <source>
        <strain evidence="5">10nlg</strain>
    </source>
</reference>
<organism evidence="4 5">
    <name type="scientific">Salisediminibacterium halotolerans</name>
    <dbReference type="NCBI Taxonomy" id="517425"/>
    <lineage>
        <taxon>Bacteria</taxon>
        <taxon>Bacillati</taxon>
        <taxon>Bacillota</taxon>
        <taxon>Bacilli</taxon>
        <taxon>Bacillales</taxon>
        <taxon>Bacillaceae</taxon>
        <taxon>Salisediminibacterium</taxon>
    </lineage>
</organism>
<evidence type="ECO:0000313" key="5">
    <source>
        <dbReference type="Proteomes" id="UP000199318"/>
    </source>
</evidence>
<evidence type="ECO:0000256" key="3">
    <source>
        <dbReference type="RuleBase" id="RU003707"/>
    </source>
</evidence>
<proteinExistence type="inferred from homology"/>